<protein>
    <submittedName>
        <fullName evidence="2">Uncharacterized protein</fullName>
    </submittedName>
</protein>
<sequence length="132" mass="14957">MWRSVEVPLRRLPACWRNAADASSPRGEEEAERQAGCEVAKTVQLSRAFRIRGSEGLLFIWEHRPFKRTSLQVIRAVYPQKTSTVFPYIEKSSQVKSSQTESSRVKPGRRIPHDSASSASQLSLTDSLLWRG</sequence>
<name>A0A5B7GI89_PORTR</name>
<evidence type="ECO:0000313" key="2">
    <source>
        <dbReference type="EMBL" id="MPC60010.1"/>
    </source>
</evidence>
<evidence type="ECO:0000313" key="3">
    <source>
        <dbReference type="Proteomes" id="UP000324222"/>
    </source>
</evidence>
<comment type="caution">
    <text evidence="2">The sequence shown here is derived from an EMBL/GenBank/DDBJ whole genome shotgun (WGS) entry which is preliminary data.</text>
</comment>
<dbReference type="EMBL" id="VSRR010017081">
    <property type="protein sequence ID" value="MPC60010.1"/>
    <property type="molecule type" value="Genomic_DNA"/>
</dbReference>
<reference evidence="2 3" key="1">
    <citation type="submission" date="2019-05" db="EMBL/GenBank/DDBJ databases">
        <title>Another draft genome of Portunus trituberculatus and its Hox gene families provides insights of decapod evolution.</title>
        <authorList>
            <person name="Jeong J.-H."/>
            <person name="Song I."/>
            <person name="Kim S."/>
            <person name="Choi T."/>
            <person name="Kim D."/>
            <person name="Ryu S."/>
            <person name="Kim W."/>
        </authorList>
    </citation>
    <scope>NUCLEOTIDE SEQUENCE [LARGE SCALE GENOMIC DNA]</scope>
    <source>
        <tissue evidence="2">Muscle</tissue>
    </source>
</reference>
<proteinExistence type="predicted"/>
<dbReference type="AlphaFoldDB" id="A0A5B7GI89"/>
<dbReference type="Proteomes" id="UP000324222">
    <property type="component" value="Unassembled WGS sequence"/>
</dbReference>
<feature type="compositionally biased region" description="Low complexity" evidence="1">
    <location>
        <begin position="93"/>
        <end position="102"/>
    </location>
</feature>
<feature type="compositionally biased region" description="Polar residues" evidence="1">
    <location>
        <begin position="115"/>
        <end position="126"/>
    </location>
</feature>
<gene>
    <name evidence="2" type="ORF">E2C01_054045</name>
</gene>
<feature type="region of interest" description="Disordered" evidence="1">
    <location>
        <begin position="93"/>
        <end position="132"/>
    </location>
</feature>
<accession>A0A5B7GI89</accession>
<evidence type="ECO:0000256" key="1">
    <source>
        <dbReference type="SAM" id="MobiDB-lite"/>
    </source>
</evidence>
<organism evidence="2 3">
    <name type="scientific">Portunus trituberculatus</name>
    <name type="common">Swimming crab</name>
    <name type="synonym">Neptunus trituberculatus</name>
    <dbReference type="NCBI Taxonomy" id="210409"/>
    <lineage>
        <taxon>Eukaryota</taxon>
        <taxon>Metazoa</taxon>
        <taxon>Ecdysozoa</taxon>
        <taxon>Arthropoda</taxon>
        <taxon>Crustacea</taxon>
        <taxon>Multicrustacea</taxon>
        <taxon>Malacostraca</taxon>
        <taxon>Eumalacostraca</taxon>
        <taxon>Eucarida</taxon>
        <taxon>Decapoda</taxon>
        <taxon>Pleocyemata</taxon>
        <taxon>Brachyura</taxon>
        <taxon>Eubrachyura</taxon>
        <taxon>Portunoidea</taxon>
        <taxon>Portunidae</taxon>
        <taxon>Portuninae</taxon>
        <taxon>Portunus</taxon>
    </lineage>
</organism>
<keyword evidence="3" id="KW-1185">Reference proteome</keyword>